<feature type="transmembrane region" description="Helical" evidence="5">
    <location>
        <begin position="313"/>
        <end position="332"/>
    </location>
</feature>
<evidence type="ECO:0000313" key="8">
    <source>
        <dbReference type="Proteomes" id="UP000220102"/>
    </source>
</evidence>
<keyword evidence="4 5" id="KW-0472">Membrane</keyword>
<dbReference type="Pfam" id="PF13519">
    <property type="entry name" value="VWA_2"/>
    <property type="match status" value="1"/>
</dbReference>
<dbReference type="AlphaFoldDB" id="A0A2A8CXC6"/>
<dbReference type="PANTHER" id="PTHR22550">
    <property type="entry name" value="SPORE GERMINATION PROTEIN"/>
    <property type="match status" value="1"/>
</dbReference>
<evidence type="ECO:0000256" key="3">
    <source>
        <dbReference type="ARBA" id="ARBA00022989"/>
    </source>
</evidence>
<keyword evidence="1" id="KW-1003">Cell membrane</keyword>
<keyword evidence="8" id="KW-1185">Reference proteome</keyword>
<name>A0A2A8CXC6_9BACT</name>
<sequence>MLWLHPTYLWFLTGGLVVAALIGWAAWRRQKTAKRFGSIAMVQRLAESVMSGRRFVRAVLLVVVVTLLGFSLAGPRMGTRVQEVERKGVDLVVALDVSQSMLAEDVAPNRLERAKNEIKSLVDELSGDRVGLVLFAGDGFVQCPLTTDYDAVRLFLDVAEPPLIPTPGTNFRAAFYSAQQAFARTRTDTTGQAPRSRALLVVSDGENHEGDVDDLQAMAEDNGWTVFTAGVGERDGAPVPEIQNGQRMGVKRGPDGEIVRSRLDESALTALAETGAYFRIARTSSALADLTSALNRLEKSSFGVEQFEEHEEYFQWPLGLALILLIAELAVVERRRTVT</sequence>
<dbReference type="RefSeq" id="WP_098075836.1">
    <property type="nucleotide sequence ID" value="NZ_PDEQ01000005.1"/>
</dbReference>
<feature type="transmembrane region" description="Helical" evidence="5">
    <location>
        <begin position="6"/>
        <end position="27"/>
    </location>
</feature>
<dbReference type="PROSITE" id="PS50234">
    <property type="entry name" value="VWFA"/>
    <property type="match status" value="1"/>
</dbReference>
<dbReference type="InterPro" id="IPR050768">
    <property type="entry name" value="UPF0353/GerABKA_families"/>
</dbReference>
<dbReference type="InterPro" id="IPR036465">
    <property type="entry name" value="vWFA_dom_sf"/>
</dbReference>
<protein>
    <recommendedName>
        <fullName evidence="6">VWFA domain-containing protein</fullName>
    </recommendedName>
</protein>
<evidence type="ECO:0000256" key="4">
    <source>
        <dbReference type="ARBA" id="ARBA00023136"/>
    </source>
</evidence>
<dbReference type="Gene3D" id="3.40.50.410">
    <property type="entry name" value="von Willebrand factor, type A domain"/>
    <property type="match status" value="1"/>
</dbReference>
<organism evidence="7 8">
    <name type="scientific">Longibacter salinarum</name>
    <dbReference type="NCBI Taxonomy" id="1850348"/>
    <lineage>
        <taxon>Bacteria</taxon>
        <taxon>Pseudomonadati</taxon>
        <taxon>Rhodothermota</taxon>
        <taxon>Rhodothermia</taxon>
        <taxon>Rhodothermales</taxon>
        <taxon>Salisaetaceae</taxon>
        <taxon>Longibacter</taxon>
    </lineage>
</organism>
<keyword evidence="3 5" id="KW-1133">Transmembrane helix</keyword>
<evidence type="ECO:0000256" key="2">
    <source>
        <dbReference type="ARBA" id="ARBA00022692"/>
    </source>
</evidence>
<dbReference type="OrthoDB" id="6206554at2"/>
<proteinExistence type="predicted"/>
<evidence type="ECO:0000256" key="1">
    <source>
        <dbReference type="ARBA" id="ARBA00022475"/>
    </source>
</evidence>
<dbReference type="SMART" id="SM00327">
    <property type="entry name" value="VWA"/>
    <property type="match status" value="1"/>
</dbReference>
<dbReference type="EMBL" id="PDEQ01000005">
    <property type="protein sequence ID" value="PEN13244.1"/>
    <property type="molecule type" value="Genomic_DNA"/>
</dbReference>
<evidence type="ECO:0000259" key="6">
    <source>
        <dbReference type="PROSITE" id="PS50234"/>
    </source>
</evidence>
<gene>
    <name evidence="7" type="ORF">CRI94_11430</name>
</gene>
<reference evidence="7 8" key="1">
    <citation type="submission" date="2017-10" db="EMBL/GenBank/DDBJ databases">
        <title>Draft genome of Longibacter Salinarum.</title>
        <authorList>
            <person name="Goh K.M."/>
            <person name="Shamsir M.S."/>
            <person name="Lim S.W."/>
        </authorList>
    </citation>
    <scope>NUCLEOTIDE SEQUENCE [LARGE SCALE GENOMIC DNA]</scope>
    <source>
        <strain evidence="7 8">KCTC 52045</strain>
    </source>
</reference>
<accession>A0A2A8CXC6</accession>
<feature type="transmembrane region" description="Helical" evidence="5">
    <location>
        <begin position="55"/>
        <end position="73"/>
    </location>
</feature>
<evidence type="ECO:0000256" key="5">
    <source>
        <dbReference type="SAM" id="Phobius"/>
    </source>
</evidence>
<dbReference type="SUPFAM" id="SSF53300">
    <property type="entry name" value="vWA-like"/>
    <property type="match status" value="1"/>
</dbReference>
<keyword evidence="2 5" id="KW-0812">Transmembrane</keyword>
<comment type="caution">
    <text evidence="7">The sequence shown here is derived from an EMBL/GenBank/DDBJ whole genome shotgun (WGS) entry which is preliminary data.</text>
</comment>
<dbReference type="Proteomes" id="UP000220102">
    <property type="component" value="Unassembled WGS sequence"/>
</dbReference>
<feature type="domain" description="VWFA" evidence="6">
    <location>
        <begin position="90"/>
        <end position="294"/>
    </location>
</feature>
<dbReference type="InterPro" id="IPR002035">
    <property type="entry name" value="VWF_A"/>
</dbReference>
<evidence type="ECO:0000313" key="7">
    <source>
        <dbReference type="EMBL" id="PEN13244.1"/>
    </source>
</evidence>
<dbReference type="PANTHER" id="PTHR22550:SF5">
    <property type="entry name" value="LEUCINE ZIPPER PROTEIN 4"/>
    <property type="match status" value="1"/>
</dbReference>